<feature type="domain" description="Bulb-type lectin" evidence="4">
    <location>
        <begin position="248"/>
        <end position="346"/>
    </location>
</feature>
<evidence type="ECO:0000313" key="6">
    <source>
        <dbReference type="Proteomes" id="UP000813462"/>
    </source>
</evidence>
<evidence type="ECO:0000259" key="4">
    <source>
        <dbReference type="PROSITE" id="PS50927"/>
    </source>
</evidence>
<evidence type="ECO:0000256" key="3">
    <source>
        <dbReference type="ARBA" id="ARBA00023180"/>
    </source>
</evidence>
<dbReference type="Gene3D" id="2.90.10.10">
    <property type="entry name" value="Bulb-type lectin domain"/>
    <property type="match status" value="1"/>
</dbReference>
<comment type="caution">
    <text evidence="5">The sequence shown here is derived from an EMBL/GenBank/DDBJ whole genome shotgun (WGS) entry which is preliminary data.</text>
</comment>
<keyword evidence="2" id="KW-1015">Disulfide bond</keyword>
<dbReference type="PROSITE" id="PS50927">
    <property type="entry name" value="BULB_LECTIN"/>
    <property type="match status" value="1"/>
</dbReference>
<dbReference type="Pfam" id="PF01453">
    <property type="entry name" value="B_lectin"/>
    <property type="match status" value="1"/>
</dbReference>
<dbReference type="Proteomes" id="UP000813462">
    <property type="component" value="Unassembled WGS sequence"/>
</dbReference>
<evidence type="ECO:0000256" key="2">
    <source>
        <dbReference type="ARBA" id="ARBA00023157"/>
    </source>
</evidence>
<dbReference type="InterPro" id="IPR000858">
    <property type="entry name" value="S_locus_glycoprot_dom"/>
</dbReference>
<dbReference type="GO" id="GO:0048544">
    <property type="term" value="P:recognition of pollen"/>
    <property type="evidence" value="ECO:0007669"/>
    <property type="project" value="InterPro"/>
</dbReference>
<dbReference type="EMBL" id="JAEACU010000001">
    <property type="protein sequence ID" value="KAH7546561.1"/>
    <property type="molecule type" value="Genomic_DNA"/>
</dbReference>
<proteinExistence type="predicted"/>
<dbReference type="InterPro" id="IPR036426">
    <property type="entry name" value="Bulb-type_lectin_dom_sf"/>
</dbReference>
<dbReference type="PANTHER" id="PTHR32444:SF183">
    <property type="entry name" value="APPLE DOMAIN-CONTAINING PROTEIN"/>
    <property type="match status" value="1"/>
</dbReference>
<keyword evidence="1" id="KW-0732">Signal</keyword>
<organism evidence="5 6">
    <name type="scientific">Ziziphus jujuba var. spinosa</name>
    <dbReference type="NCBI Taxonomy" id="714518"/>
    <lineage>
        <taxon>Eukaryota</taxon>
        <taxon>Viridiplantae</taxon>
        <taxon>Streptophyta</taxon>
        <taxon>Embryophyta</taxon>
        <taxon>Tracheophyta</taxon>
        <taxon>Spermatophyta</taxon>
        <taxon>Magnoliopsida</taxon>
        <taxon>eudicotyledons</taxon>
        <taxon>Gunneridae</taxon>
        <taxon>Pentapetalae</taxon>
        <taxon>rosids</taxon>
        <taxon>fabids</taxon>
        <taxon>Rosales</taxon>
        <taxon>Rhamnaceae</taxon>
        <taxon>Paliureae</taxon>
        <taxon>Ziziphus</taxon>
    </lineage>
</organism>
<sequence>MELHSFPETVMWKGSKEFFRSGPWNGIRLSGKPIKSLPLLKYSFVSNEDEVYTMINMVNDSLIGIMVLNRTSSPFLRQSLIWSDIDKKWTLYAGLPRDQCDSYGLCGDNGNCVLSASPVCQCLERFRPKLQEKWNINDWSDGCARNKPLKYCQINDRFAKYEGLKLPDTTHTWINRSMNLKDRGDIQLLFKIFDFSSWKLENAHCDVDYIKISGGCKDKTALWSHGHGRGLSPTPNDTFPKYRFSTAVDAITQAQFISDGRSLTSKDGNFELGFFSPANSSSRFLGIWNRKIPLRTVSWIANVHKPINDSSGILMINGSGNAVLLSQNTPVVWSSSSSKKSGNPIL</sequence>
<gene>
    <name evidence="5" type="ORF">FEM48_Zijuj01G0213800</name>
</gene>
<dbReference type="Pfam" id="PF00954">
    <property type="entry name" value="S_locus_glycop"/>
    <property type="match status" value="1"/>
</dbReference>
<keyword evidence="3" id="KW-0325">Glycoprotein</keyword>
<evidence type="ECO:0000256" key="1">
    <source>
        <dbReference type="ARBA" id="ARBA00022729"/>
    </source>
</evidence>
<dbReference type="SUPFAM" id="SSF51110">
    <property type="entry name" value="alpha-D-mannose-specific plant lectins"/>
    <property type="match status" value="1"/>
</dbReference>
<dbReference type="PANTHER" id="PTHR32444">
    <property type="entry name" value="BULB-TYPE LECTIN DOMAIN-CONTAINING PROTEIN"/>
    <property type="match status" value="1"/>
</dbReference>
<dbReference type="SMART" id="SM00108">
    <property type="entry name" value="B_lectin"/>
    <property type="match status" value="1"/>
</dbReference>
<name>A0A978W3M7_ZIZJJ</name>
<dbReference type="InterPro" id="IPR001480">
    <property type="entry name" value="Bulb-type_lectin_dom"/>
</dbReference>
<dbReference type="AlphaFoldDB" id="A0A978W3M7"/>
<accession>A0A978W3M7</accession>
<reference evidence="5" key="1">
    <citation type="journal article" date="2021" name="Front. Plant Sci.">
        <title>Chromosome-Scale Genome Assembly for Chinese Sour Jujube and Insights Into Its Genome Evolution and Domestication Signature.</title>
        <authorList>
            <person name="Shen L.-Y."/>
            <person name="Luo H."/>
            <person name="Wang X.-L."/>
            <person name="Wang X.-M."/>
            <person name="Qiu X.-J."/>
            <person name="Liu H."/>
            <person name="Zhou S.-S."/>
            <person name="Jia K.-H."/>
            <person name="Nie S."/>
            <person name="Bao Y.-T."/>
            <person name="Zhang R.-G."/>
            <person name="Yun Q.-Z."/>
            <person name="Chai Y.-H."/>
            <person name="Lu J.-Y."/>
            <person name="Li Y."/>
            <person name="Zhao S.-W."/>
            <person name="Mao J.-F."/>
            <person name="Jia S.-G."/>
            <person name="Mao Y.-M."/>
        </authorList>
    </citation>
    <scope>NUCLEOTIDE SEQUENCE</scope>
    <source>
        <strain evidence="5">AT0</strain>
        <tissue evidence="5">Leaf</tissue>
    </source>
</reference>
<evidence type="ECO:0000313" key="5">
    <source>
        <dbReference type="EMBL" id="KAH7546561.1"/>
    </source>
</evidence>
<protein>
    <recommendedName>
        <fullName evidence="4">Bulb-type lectin domain-containing protein</fullName>
    </recommendedName>
</protein>